<dbReference type="STRING" id="215243.A0A0D2D5X2"/>
<evidence type="ECO:0000313" key="3">
    <source>
        <dbReference type="EMBL" id="KIW38558.1"/>
    </source>
</evidence>
<feature type="region of interest" description="Disordered" evidence="2">
    <location>
        <begin position="37"/>
        <end position="194"/>
    </location>
</feature>
<dbReference type="OrthoDB" id="5365739at2759"/>
<feature type="compositionally biased region" description="Polar residues" evidence="2">
    <location>
        <begin position="45"/>
        <end position="54"/>
    </location>
</feature>
<dbReference type="GeneID" id="27361587"/>
<dbReference type="Proteomes" id="UP000053342">
    <property type="component" value="Unassembled WGS sequence"/>
</dbReference>
<gene>
    <name evidence="3" type="ORF">PV06_09513</name>
</gene>
<evidence type="ECO:0000313" key="4">
    <source>
        <dbReference type="Proteomes" id="UP000053342"/>
    </source>
</evidence>
<dbReference type="HOGENOM" id="CLU_060775_0_0_1"/>
<evidence type="ECO:0000256" key="1">
    <source>
        <dbReference type="SAM" id="Coils"/>
    </source>
</evidence>
<protein>
    <submittedName>
        <fullName evidence="3">Uncharacterized protein</fullName>
    </submittedName>
</protein>
<sequence>MDHLCTRCARLSLRARPTSSALPPKSTFRRFSAARSLLADDDSKALNSNASSSGPRIIREKIGPKGAGPSHLVRESSAPAQRGTLLRRSNTGPGAAARAGAATTQPGQRQNINRTSTPGSRPSPPGPVLRRTGPPRDGTSSRPPFQRSGQRSSQPGKAPAGRGTGPRVDKRIQRRDQRKARKAAEDEDADEDLEIEEKVDHWVNTVIDPPPNPTEEITYTPGQNMAVKDLRADWPNTPLSGTGLTETVQQRIEWLAHRIPHGYQTPGQLAERYVKGYFTRFESEEEKAEVLKLAAEMAQKRADRVTERKNIEAKPHDMSFSDVVSRQTERQGLADTYVRGDYPTVRKQKMPFLDHVVENLNNNGTYQGTQTKQFMKTIRRLMAAGHPSQAPKPAAPKQVSKRA</sequence>
<name>A0A0D2D5X2_9EURO</name>
<feature type="compositionally biased region" description="Polar residues" evidence="2">
    <location>
        <begin position="138"/>
        <end position="155"/>
    </location>
</feature>
<proteinExistence type="predicted"/>
<keyword evidence="1" id="KW-0175">Coiled coil</keyword>
<feature type="coiled-coil region" evidence="1">
    <location>
        <begin position="281"/>
        <end position="308"/>
    </location>
</feature>
<accession>A0A0D2D5X2</accession>
<dbReference type="VEuPathDB" id="FungiDB:PV06_09513"/>
<feature type="compositionally biased region" description="Low complexity" evidence="2">
    <location>
        <begin position="91"/>
        <end position="120"/>
    </location>
</feature>
<reference evidence="3 4" key="1">
    <citation type="submission" date="2015-01" db="EMBL/GenBank/DDBJ databases">
        <title>The Genome Sequence of Exophiala oligosperma CBS72588.</title>
        <authorList>
            <consortium name="The Broad Institute Genomics Platform"/>
            <person name="Cuomo C."/>
            <person name="de Hoog S."/>
            <person name="Gorbushina A."/>
            <person name="Stielow B."/>
            <person name="Teixiera M."/>
            <person name="Abouelleil A."/>
            <person name="Chapman S.B."/>
            <person name="Priest M."/>
            <person name="Young S.K."/>
            <person name="Wortman J."/>
            <person name="Nusbaum C."/>
            <person name="Birren B."/>
        </authorList>
    </citation>
    <scope>NUCLEOTIDE SEQUENCE [LARGE SCALE GENOMIC DNA]</scope>
    <source>
        <strain evidence="3 4">CBS 72588</strain>
    </source>
</reference>
<keyword evidence="4" id="KW-1185">Reference proteome</keyword>
<evidence type="ECO:0000256" key="2">
    <source>
        <dbReference type="SAM" id="MobiDB-lite"/>
    </source>
</evidence>
<dbReference type="RefSeq" id="XP_016258774.1">
    <property type="nucleotide sequence ID" value="XM_016410967.1"/>
</dbReference>
<feature type="region of interest" description="Disordered" evidence="2">
    <location>
        <begin position="383"/>
        <end position="403"/>
    </location>
</feature>
<feature type="compositionally biased region" description="Acidic residues" evidence="2">
    <location>
        <begin position="185"/>
        <end position="194"/>
    </location>
</feature>
<feature type="compositionally biased region" description="Low complexity" evidence="2">
    <location>
        <begin position="389"/>
        <end position="403"/>
    </location>
</feature>
<organism evidence="3 4">
    <name type="scientific">Exophiala oligosperma</name>
    <dbReference type="NCBI Taxonomy" id="215243"/>
    <lineage>
        <taxon>Eukaryota</taxon>
        <taxon>Fungi</taxon>
        <taxon>Dikarya</taxon>
        <taxon>Ascomycota</taxon>
        <taxon>Pezizomycotina</taxon>
        <taxon>Eurotiomycetes</taxon>
        <taxon>Chaetothyriomycetidae</taxon>
        <taxon>Chaetothyriales</taxon>
        <taxon>Herpotrichiellaceae</taxon>
        <taxon>Exophiala</taxon>
    </lineage>
</organism>
<dbReference type="AlphaFoldDB" id="A0A0D2D5X2"/>
<dbReference type="EMBL" id="KN847341">
    <property type="protein sequence ID" value="KIW38558.1"/>
    <property type="molecule type" value="Genomic_DNA"/>
</dbReference>